<dbReference type="Gramene" id="Pp3c8_14590V3.7">
    <property type="protein sequence ID" value="Pp3c8_14590V3.7"/>
    <property type="gene ID" value="Pp3c8_14590"/>
</dbReference>
<dbReference type="SMART" id="SM00329">
    <property type="entry name" value="BPI2"/>
    <property type="match status" value="1"/>
</dbReference>
<dbReference type="SMART" id="SM00328">
    <property type="entry name" value="BPI1"/>
    <property type="match status" value="1"/>
</dbReference>
<keyword evidence="6" id="KW-1185">Reference proteome</keyword>
<evidence type="ECO:0000256" key="1">
    <source>
        <dbReference type="SAM" id="SignalP"/>
    </source>
</evidence>
<reference evidence="4 6" key="2">
    <citation type="journal article" date="2018" name="Plant J.">
        <title>The Physcomitrella patens chromosome-scale assembly reveals moss genome structure and evolution.</title>
        <authorList>
            <person name="Lang D."/>
            <person name="Ullrich K.K."/>
            <person name="Murat F."/>
            <person name="Fuchs J."/>
            <person name="Jenkins J."/>
            <person name="Haas F.B."/>
            <person name="Piednoel M."/>
            <person name="Gundlach H."/>
            <person name="Van Bel M."/>
            <person name="Meyberg R."/>
            <person name="Vives C."/>
            <person name="Morata J."/>
            <person name="Symeonidi A."/>
            <person name="Hiss M."/>
            <person name="Muchero W."/>
            <person name="Kamisugi Y."/>
            <person name="Saleh O."/>
            <person name="Blanc G."/>
            <person name="Decker E.L."/>
            <person name="van Gessel N."/>
            <person name="Grimwood J."/>
            <person name="Hayes R.D."/>
            <person name="Graham S.W."/>
            <person name="Gunter L.E."/>
            <person name="McDaniel S.F."/>
            <person name="Hoernstein S.N.W."/>
            <person name="Larsson A."/>
            <person name="Li F.W."/>
            <person name="Perroud P.F."/>
            <person name="Phillips J."/>
            <person name="Ranjan P."/>
            <person name="Rokshar D.S."/>
            <person name="Rothfels C.J."/>
            <person name="Schneider L."/>
            <person name="Shu S."/>
            <person name="Stevenson D.W."/>
            <person name="Thummler F."/>
            <person name="Tillich M."/>
            <person name="Villarreal Aguilar J.C."/>
            <person name="Widiez T."/>
            <person name="Wong G.K."/>
            <person name="Wymore A."/>
            <person name="Zhang Y."/>
            <person name="Zimmer A.D."/>
            <person name="Quatrano R.S."/>
            <person name="Mayer K.F.X."/>
            <person name="Goodstein D."/>
            <person name="Casacuberta J.M."/>
            <person name="Vandepoele K."/>
            <person name="Reski R."/>
            <person name="Cuming A.C."/>
            <person name="Tuskan G.A."/>
            <person name="Maumus F."/>
            <person name="Salse J."/>
            <person name="Schmutz J."/>
            <person name="Rensing S.A."/>
        </authorList>
    </citation>
    <scope>NUCLEOTIDE SEQUENCE [LARGE SCALE GENOMIC DNA]</scope>
    <source>
        <strain evidence="5 6">cv. Gransden 2004</strain>
    </source>
</reference>
<reference evidence="4 6" key="1">
    <citation type="journal article" date="2008" name="Science">
        <title>The Physcomitrella genome reveals evolutionary insights into the conquest of land by plants.</title>
        <authorList>
            <person name="Rensing S."/>
            <person name="Lang D."/>
            <person name="Zimmer A."/>
            <person name="Terry A."/>
            <person name="Salamov A."/>
            <person name="Shapiro H."/>
            <person name="Nishiyama T."/>
            <person name="Perroud P.-F."/>
            <person name="Lindquist E."/>
            <person name="Kamisugi Y."/>
            <person name="Tanahashi T."/>
            <person name="Sakakibara K."/>
            <person name="Fujita T."/>
            <person name="Oishi K."/>
            <person name="Shin-I T."/>
            <person name="Kuroki Y."/>
            <person name="Toyoda A."/>
            <person name="Suzuki Y."/>
            <person name="Hashimoto A."/>
            <person name="Yamaguchi K."/>
            <person name="Sugano A."/>
            <person name="Kohara Y."/>
            <person name="Fujiyama A."/>
            <person name="Anterola A."/>
            <person name="Aoki S."/>
            <person name="Ashton N."/>
            <person name="Barbazuk W.B."/>
            <person name="Barker E."/>
            <person name="Bennetzen J."/>
            <person name="Bezanilla M."/>
            <person name="Blankenship R."/>
            <person name="Cho S.H."/>
            <person name="Dutcher S."/>
            <person name="Estelle M."/>
            <person name="Fawcett J.A."/>
            <person name="Gundlach H."/>
            <person name="Hanada K."/>
            <person name="Heyl A."/>
            <person name="Hicks K.A."/>
            <person name="Hugh J."/>
            <person name="Lohr M."/>
            <person name="Mayer K."/>
            <person name="Melkozernov A."/>
            <person name="Murata T."/>
            <person name="Nelson D."/>
            <person name="Pils B."/>
            <person name="Prigge M."/>
            <person name="Reiss B."/>
            <person name="Renner T."/>
            <person name="Rombauts S."/>
            <person name="Rushton P."/>
            <person name="Sanderfoot A."/>
            <person name="Schween G."/>
            <person name="Shiu S.-H."/>
            <person name="Stueber K."/>
            <person name="Theodoulou F.L."/>
            <person name="Tu H."/>
            <person name="Van de Peer Y."/>
            <person name="Verrier P.J."/>
            <person name="Waters E."/>
            <person name="Wood A."/>
            <person name="Yang L."/>
            <person name="Cove D."/>
            <person name="Cuming A."/>
            <person name="Hasebe M."/>
            <person name="Lucas S."/>
            <person name="Mishler D.B."/>
            <person name="Reski R."/>
            <person name="Grigoriev I."/>
            <person name="Quatrano R.S."/>
            <person name="Boore J.L."/>
        </authorList>
    </citation>
    <scope>NUCLEOTIDE SEQUENCE [LARGE SCALE GENOMIC DNA]</scope>
    <source>
        <strain evidence="5 6">cv. Gransden 2004</strain>
    </source>
</reference>
<dbReference type="InterPro" id="IPR001124">
    <property type="entry name" value="Lipid-bd_serum_glycop_C"/>
</dbReference>
<evidence type="ECO:0000259" key="3">
    <source>
        <dbReference type="SMART" id="SM00329"/>
    </source>
</evidence>
<dbReference type="EnsemblPlants" id="Pp3c8_14590V3.5">
    <property type="protein sequence ID" value="Pp3c8_14590V3.5"/>
    <property type="gene ID" value="Pp3c8_14590"/>
</dbReference>
<dbReference type="EnsemblPlants" id="Pp3c8_14590V3.7">
    <property type="protein sequence ID" value="Pp3c8_14590V3.7"/>
    <property type="gene ID" value="Pp3c8_14590"/>
</dbReference>
<gene>
    <name evidence="5" type="primary">LOC112285632</name>
    <name evidence="4" type="ORF">PHYPA_011540</name>
</gene>
<dbReference type="Proteomes" id="UP000006727">
    <property type="component" value="Chromosome 8"/>
</dbReference>
<dbReference type="InterPro" id="IPR017943">
    <property type="entry name" value="Bactericidal_perm-incr_a/b_dom"/>
</dbReference>
<keyword evidence="1" id="KW-0732">Signal</keyword>
<accession>A0A2K1K792</accession>
<proteinExistence type="predicted"/>
<dbReference type="RefSeq" id="XP_073391881.1">
    <property type="nucleotide sequence ID" value="XM_073535780.1"/>
</dbReference>
<dbReference type="Gramene" id="Pp3c8_14590V3.1">
    <property type="protein sequence ID" value="Pp3c8_14590V3.1"/>
    <property type="gene ID" value="Pp3c8_14590"/>
</dbReference>
<evidence type="ECO:0000313" key="5">
    <source>
        <dbReference type="EnsemblPlants" id="Pp3c8_14590V3.1"/>
    </source>
</evidence>
<dbReference type="Pfam" id="PF01273">
    <property type="entry name" value="LBP_BPI_CETP"/>
    <property type="match status" value="1"/>
</dbReference>
<dbReference type="OMA" id="TEPPMIN"/>
<dbReference type="SUPFAM" id="SSF55394">
    <property type="entry name" value="Bactericidal permeability-increasing protein, BPI"/>
    <property type="match status" value="2"/>
</dbReference>
<dbReference type="RefSeq" id="XP_024382349.1">
    <property type="nucleotide sequence ID" value="XM_024526581.2"/>
</dbReference>
<feature type="domain" description="Lipid-binding serum glycoprotein C-terminal" evidence="3">
    <location>
        <begin position="326"/>
        <end position="524"/>
    </location>
</feature>
<dbReference type="Gramene" id="Pp3c8_14590V3.5">
    <property type="protein sequence ID" value="Pp3c8_14590V3.5"/>
    <property type="gene ID" value="Pp3c8_14590"/>
</dbReference>
<dbReference type="FunCoup" id="A0A2K1K792">
    <property type="interactions" value="1420"/>
</dbReference>
<dbReference type="GO" id="GO:0001530">
    <property type="term" value="F:lipopolysaccharide binding"/>
    <property type="evidence" value="ECO:0000318"/>
    <property type="project" value="GO_Central"/>
</dbReference>
<evidence type="ECO:0000313" key="6">
    <source>
        <dbReference type="Proteomes" id="UP000006727"/>
    </source>
</evidence>
<organism evidence="4">
    <name type="scientific">Physcomitrium patens</name>
    <name type="common">Spreading-leaved earth moss</name>
    <name type="synonym">Physcomitrella patens</name>
    <dbReference type="NCBI Taxonomy" id="3218"/>
    <lineage>
        <taxon>Eukaryota</taxon>
        <taxon>Viridiplantae</taxon>
        <taxon>Streptophyta</taxon>
        <taxon>Embryophyta</taxon>
        <taxon>Bryophyta</taxon>
        <taxon>Bryophytina</taxon>
        <taxon>Bryopsida</taxon>
        <taxon>Funariidae</taxon>
        <taxon>Funariales</taxon>
        <taxon>Funariaceae</taxon>
        <taxon>Physcomitrium</taxon>
    </lineage>
</organism>
<evidence type="ECO:0000313" key="4">
    <source>
        <dbReference type="EMBL" id="PNR49644.1"/>
    </source>
</evidence>
<dbReference type="Gene3D" id="3.15.10.10">
    <property type="entry name" value="Bactericidal permeability-increasing protein, domain 1"/>
    <property type="match status" value="1"/>
</dbReference>
<dbReference type="RefSeq" id="XP_024382348.1">
    <property type="nucleotide sequence ID" value="XM_024526580.2"/>
</dbReference>
<dbReference type="AlphaFoldDB" id="A0A2K1K792"/>
<sequence length="544" mass="59912">MGFTVLRVFLLSASISLLLLPGFSAKFEPSSNETAYDGRYSKFKIVVEETEAENIVLTGNASPDASVSGDDGDGGNVAGIMVTLSESGLTYAKEMLVNQLLEEITPLMLPDIKTHTDSPLGRVDMEISHIELSGANVSYSDVDLWKTGITVFAGDINARIRLHWYFKFMSMFVPFPLSDRGWADVEVNNMVAGVSFFLQAHNGTVRLTVVECGTGIDDLDIQLQGGASWLYQLFVYAFDEEIRAILEAAITKRIIASIAQLDNNLQLLPRYLPIDDVSAVDVTIVQDPLVSLTFLSVGVRGEFTSLSKPSNFTFPDHGLPPGLFCNDSTKMVTIALCDYVINSAAAVYYEAGYLEWIVDELPQESWLNTHFWRWLIPQLYKKYPNTDMALGFASSAPPTVQLKTDGVTANAVADLTLSVKTEGKSLPVACISLALSMDAIFNVVGNNITAEATLNDLTLEMNWSDIGNFPVNLLQPTLRTVISRVILPILNRKLDHGFPLPVLSAVDLENADIRYEEGYIFICSDVYYKFGFIKPPRPSTEAEM</sequence>
<dbReference type="OrthoDB" id="10255543at2759"/>
<dbReference type="EnsemblPlants" id="Pp3c8_14590V3.1">
    <property type="protein sequence ID" value="Pp3c8_14590V3.1"/>
    <property type="gene ID" value="Pp3c8_14590"/>
</dbReference>
<dbReference type="RefSeq" id="XP_024382347.1">
    <property type="nucleotide sequence ID" value="XM_024526579.2"/>
</dbReference>
<dbReference type="Gramene" id="Pp3c8_14590V3.6">
    <property type="protein sequence ID" value="Pp3c8_14590V3.6"/>
    <property type="gene ID" value="Pp3c8_14590"/>
</dbReference>
<feature type="signal peptide" evidence="1">
    <location>
        <begin position="1"/>
        <end position="25"/>
    </location>
</feature>
<dbReference type="PaxDb" id="3218-PP1S184_35V6.1"/>
<dbReference type="PANTHER" id="PTHR46801">
    <property type="entry name" value="OS06G0309200 PROTEIN"/>
    <property type="match status" value="1"/>
</dbReference>
<dbReference type="KEGG" id="ppp:112285632"/>
<name>A0A2K1K792_PHYPA</name>
<dbReference type="GO" id="GO:1903409">
    <property type="term" value="P:reactive oxygen species biosynthetic process"/>
    <property type="evidence" value="ECO:0000318"/>
    <property type="project" value="GO_Central"/>
</dbReference>
<dbReference type="InterPro" id="IPR017942">
    <property type="entry name" value="Lipid-bd_serum_glycop_N"/>
</dbReference>
<feature type="chain" id="PRO_5043158244" description="Lipid-binding serum glycoprotein C-terminal domain-containing protein" evidence="1">
    <location>
        <begin position="26"/>
        <end position="544"/>
    </location>
</feature>
<dbReference type="EMBL" id="ABEU02000008">
    <property type="protein sequence ID" value="PNR49644.1"/>
    <property type="molecule type" value="Genomic_DNA"/>
</dbReference>
<feature type="domain" description="Lipid-binding serum glycoprotein N-terminal" evidence="2">
    <location>
        <begin position="84"/>
        <end position="308"/>
    </location>
</feature>
<protein>
    <recommendedName>
        <fullName evidence="7">Lipid-binding serum glycoprotein C-terminal domain-containing protein</fullName>
    </recommendedName>
</protein>
<dbReference type="PANTHER" id="PTHR46801:SF2">
    <property type="entry name" value="LIPOPOLYSACCHARIDE-BINDING PROTEIN"/>
    <property type="match status" value="1"/>
</dbReference>
<dbReference type="EnsemblPlants" id="Pp3c8_14590V3.6">
    <property type="protein sequence ID" value="Pp3c8_14590V3.6"/>
    <property type="gene ID" value="Pp3c8_14590"/>
</dbReference>
<evidence type="ECO:0000259" key="2">
    <source>
        <dbReference type="SMART" id="SM00328"/>
    </source>
</evidence>
<reference evidence="5" key="3">
    <citation type="submission" date="2020-12" db="UniProtKB">
        <authorList>
            <consortium name="EnsemblPlants"/>
        </authorList>
    </citation>
    <scope>IDENTIFICATION</scope>
</reference>
<dbReference type="GeneID" id="112285632"/>
<dbReference type="InterPro" id="IPR045897">
    <property type="entry name" value="BPI/LBP_pln"/>
</dbReference>
<dbReference type="Gene3D" id="3.15.20.10">
    <property type="entry name" value="Bactericidal permeability-increasing protein, domain 2"/>
    <property type="match status" value="1"/>
</dbReference>
<evidence type="ECO:0008006" key="7">
    <source>
        <dbReference type="Google" id="ProtNLM"/>
    </source>
</evidence>
<dbReference type="STRING" id="3218.A0A2K1K792"/>
<dbReference type="Pfam" id="PF02886">
    <property type="entry name" value="LBP_BPI_CETP_C"/>
    <property type="match status" value="1"/>
</dbReference>